<protein>
    <recommendedName>
        <fullName evidence="8">Trimeric autotransporter adhesin YadA-like C-terminal membrane anchor domain-containing protein</fullName>
    </recommendedName>
</protein>
<dbReference type="InterPro" id="IPR005594">
    <property type="entry name" value="YadA_C"/>
</dbReference>
<sequence length="155" mass="16895">MSPTSKEAINGSQLYEATKEVRDVSSRVERLDDRVDKVGAHAAALAAFYPLDFDRGNKLDLAVGTGSCRGNTALAIGAFYRPDNRTLLSLGGSTGGENMWNFGVSVKLGCTSQYEGVSKAQLIAENEELKCNDTLLDQKIQEFMKIVAELQQKMK</sequence>
<dbReference type="EMBL" id="CP003058">
    <property type="protein sequence ID" value="AEQ22944.1"/>
    <property type="molecule type" value="Genomic_DNA"/>
</dbReference>
<evidence type="ECO:0000313" key="10">
    <source>
        <dbReference type="Proteomes" id="UP000007093"/>
    </source>
</evidence>
<dbReference type="PATRIC" id="fig|568816.4.peg.1679"/>
<evidence type="ECO:0000256" key="1">
    <source>
        <dbReference type="ARBA" id="ARBA00004241"/>
    </source>
</evidence>
<keyword evidence="6" id="KW-0472">Membrane</keyword>
<dbReference type="GO" id="GO:0009279">
    <property type="term" value="C:cell outer membrane"/>
    <property type="evidence" value="ECO:0007669"/>
    <property type="project" value="UniProtKB-SubCell"/>
</dbReference>
<dbReference type="SUPFAM" id="SSF54523">
    <property type="entry name" value="Pili subunits"/>
    <property type="match status" value="1"/>
</dbReference>
<dbReference type="Proteomes" id="UP000007093">
    <property type="component" value="Chromosome"/>
</dbReference>
<evidence type="ECO:0000259" key="8">
    <source>
        <dbReference type="Pfam" id="PF03895"/>
    </source>
</evidence>
<evidence type="ECO:0000256" key="4">
    <source>
        <dbReference type="ARBA" id="ARBA00022692"/>
    </source>
</evidence>
<name>G4Q3E8_ACIIR</name>
<feature type="domain" description="Trimeric autotransporter adhesin YadA-like C-terminal membrane anchor" evidence="8">
    <location>
        <begin position="54"/>
        <end position="105"/>
    </location>
</feature>
<organism evidence="9 10">
    <name type="scientific">Acidaminococcus intestini (strain RyC-MR95)</name>
    <dbReference type="NCBI Taxonomy" id="568816"/>
    <lineage>
        <taxon>Bacteria</taxon>
        <taxon>Bacillati</taxon>
        <taxon>Bacillota</taxon>
        <taxon>Negativicutes</taxon>
        <taxon>Acidaminococcales</taxon>
        <taxon>Acidaminococcaceae</taxon>
        <taxon>Acidaminococcus</taxon>
    </lineage>
</organism>
<comment type="subcellular location">
    <subcellularLocation>
        <location evidence="2">Cell outer membrane</location>
    </subcellularLocation>
    <subcellularLocation>
        <location evidence="1">Cell surface</location>
    </subcellularLocation>
</comment>
<keyword evidence="5" id="KW-0732">Signal</keyword>
<dbReference type="STRING" id="568816.Acin_1731"/>
<evidence type="ECO:0000256" key="3">
    <source>
        <dbReference type="ARBA" id="ARBA00022452"/>
    </source>
</evidence>
<dbReference type="GO" id="GO:0009986">
    <property type="term" value="C:cell surface"/>
    <property type="evidence" value="ECO:0007669"/>
    <property type="project" value="UniProtKB-SubCell"/>
</dbReference>
<dbReference type="KEGG" id="ain:Acin_1731"/>
<evidence type="ECO:0000256" key="2">
    <source>
        <dbReference type="ARBA" id="ARBA00004442"/>
    </source>
</evidence>
<dbReference type="eggNOG" id="COG5295">
    <property type="taxonomic scope" value="Bacteria"/>
</dbReference>
<dbReference type="HOGENOM" id="CLU_142670_0_0_9"/>
<evidence type="ECO:0000256" key="6">
    <source>
        <dbReference type="ARBA" id="ARBA00023136"/>
    </source>
</evidence>
<reference evidence="9 10" key="1">
    <citation type="journal article" date="2011" name="J. Bacteriol.">
        <title>Complete genome sequence of Acidaminococcus intestini RYC-MR95, a Gram-negative bacterium from the phylum Firmicutes.</title>
        <authorList>
            <person name="D'Auria G."/>
            <person name="Galan J.C."/>
            <person name="Rodriguez-Alcayna M."/>
            <person name="Moya A."/>
            <person name="Baquero F."/>
            <person name="Latorre A."/>
        </authorList>
    </citation>
    <scope>NUCLEOTIDE SEQUENCE [LARGE SCALE GENOMIC DNA]</scope>
    <source>
        <strain evidence="9 10">RyC-MR95</strain>
    </source>
</reference>
<dbReference type="Gene3D" id="3.30.1300.30">
    <property type="entry name" value="GSPII I/J protein-like"/>
    <property type="match status" value="1"/>
</dbReference>
<dbReference type="Pfam" id="PF03895">
    <property type="entry name" value="YadA_anchor"/>
    <property type="match status" value="1"/>
</dbReference>
<accession>G4Q3E8</accession>
<keyword evidence="7" id="KW-0998">Cell outer membrane</keyword>
<keyword evidence="4" id="KW-0812">Transmembrane</keyword>
<dbReference type="AlphaFoldDB" id="G4Q3E8"/>
<dbReference type="InParanoid" id="G4Q3E8"/>
<gene>
    <name evidence="9" type="ordered locus">Acin_1731</name>
</gene>
<evidence type="ECO:0000313" key="9">
    <source>
        <dbReference type="EMBL" id="AEQ22944.1"/>
    </source>
</evidence>
<proteinExistence type="predicted"/>
<keyword evidence="3" id="KW-1134">Transmembrane beta strand</keyword>
<evidence type="ECO:0000256" key="5">
    <source>
        <dbReference type="ARBA" id="ARBA00022729"/>
    </source>
</evidence>
<dbReference type="InterPro" id="IPR045584">
    <property type="entry name" value="Pilin-like"/>
</dbReference>
<evidence type="ECO:0000256" key="7">
    <source>
        <dbReference type="ARBA" id="ARBA00023237"/>
    </source>
</evidence>
<keyword evidence="10" id="KW-1185">Reference proteome</keyword>